<dbReference type="GO" id="GO:0015926">
    <property type="term" value="F:glucosidase activity"/>
    <property type="evidence" value="ECO:0007669"/>
    <property type="project" value="TreeGrafter"/>
</dbReference>
<dbReference type="PANTHER" id="PTHR31361:SF15">
    <property type="entry name" value="GH16 DOMAIN-CONTAINING PROTEIN"/>
    <property type="match status" value="1"/>
</dbReference>
<keyword evidence="5 10" id="KW-1133">Transmembrane helix</keyword>
<dbReference type="GO" id="GO:0006078">
    <property type="term" value="P:(1-&gt;6)-beta-D-glucan biosynthetic process"/>
    <property type="evidence" value="ECO:0007669"/>
    <property type="project" value="TreeGrafter"/>
</dbReference>
<feature type="transmembrane region" description="Helical" evidence="10">
    <location>
        <begin position="117"/>
        <end position="145"/>
    </location>
</feature>
<keyword evidence="8" id="KW-0961">Cell wall biogenesis/degradation</keyword>
<dbReference type="GO" id="GO:0005789">
    <property type="term" value="C:endoplasmic reticulum membrane"/>
    <property type="evidence" value="ECO:0007669"/>
    <property type="project" value="TreeGrafter"/>
</dbReference>
<feature type="region of interest" description="Disordered" evidence="9">
    <location>
        <begin position="1"/>
        <end position="91"/>
    </location>
</feature>
<dbReference type="GO" id="GO:0031505">
    <property type="term" value="P:fungal-type cell wall organization"/>
    <property type="evidence" value="ECO:0007669"/>
    <property type="project" value="TreeGrafter"/>
</dbReference>
<evidence type="ECO:0000256" key="5">
    <source>
        <dbReference type="ARBA" id="ARBA00022989"/>
    </source>
</evidence>
<keyword evidence="7" id="KW-0325">Glycoprotein</keyword>
<evidence type="ECO:0000256" key="9">
    <source>
        <dbReference type="SAM" id="MobiDB-lite"/>
    </source>
</evidence>
<feature type="compositionally biased region" description="Low complexity" evidence="9">
    <location>
        <begin position="12"/>
        <end position="24"/>
    </location>
</feature>
<proteinExistence type="inferred from homology"/>
<dbReference type="GO" id="GO:0005886">
    <property type="term" value="C:plasma membrane"/>
    <property type="evidence" value="ECO:0007669"/>
    <property type="project" value="TreeGrafter"/>
</dbReference>
<dbReference type="PROSITE" id="PS51762">
    <property type="entry name" value="GH16_2"/>
    <property type="match status" value="1"/>
</dbReference>
<feature type="compositionally biased region" description="Pro residues" evidence="9">
    <location>
        <begin position="44"/>
        <end position="53"/>
    </location>
</feature>
<evidence type="ECO:0000256" key="4">
    <source>
        <dbReference type="ARBA" id="ARBA00022968"/>
    </source>
</evidence>
<gene>
    <name evidence="12" type="primary">SPOSA6832_00691</name>
</gene>
<evidence type="ECO:0000256" key="1">
    <source>
        <dbReference type="ARBA" id="ARBA00004606"/>
    </source>
</evidence>
<dbReference type="Proteomes" id="UP000243876">
    <property type="component" value="Unassembled WGS sequence"/>
</dbReference>
<evidence type="ECO:0000256" key="2">
    <source>
        <dbReference type="ARBA" id="ARBA00010962"/>
    </source>
</evidence>
<evidence type="ECO:0000256" key="3">
    <source>
        <dbReference type="ARBA" id="ARBA00022692"/>
    </source>
</evidence>
<evidence type="ECO:0000256" key="10">
    <source>
        <dbReference type="SAM" id="Phobius"/>
    </source>
</evidence>
<dbReference type="AlphaFoldDB" id="A0A0D6EHF5"/>
<reference evidence="13" key="1">
    <citation type="submission" date="2015-02" db="EMBL/GenBank/DDBJ databases">
        <authorList>
            <person name="Gon?alves P."/>
        </authorList>
    </citation>
    <scope>NUCLEOTIDE SEQUENCE [LARGE SCALE GENOMIC DNA]</scope>
</reference>
<dbReference type="Pfam" id="PF03935">
    <property type="entry name" value="SKN1_KRE6_Sbg1"/>
    <property type="match status" value="2"/>
</dbReference>
<keyword evidence="4" id="KW-0735">Signal-anchor</keyword>
<name>A0A0D6EHF5_SPOSA</name>
<feature type="compositionally biased region" description="Polar residues" evidence="9">
    <location>
        <begin position="1"/>
        <end position="11"/>
    </location>
</feature>
<keyword evidence="13" id="KW-1185">Reference proteome</keyword>
<keyword evidence="6 10" id="KW-0472">Membrane</keyword>
<dbReference type="InterPro" id="IPR005629">
    <property type="entry name" value="Skn1/Kre6/Sbg1"/>
</dbReference>
<protein>
    <submittedName>
        <fullName evidence="12">SPOSA6832_00691-mRNA-1:cds</fullName>
    </submittedName>
</protein>
<evidence type="ECO:0000313" key="13">
    <source>
        <dbReference type="Proteomes" id="UP000243876"/>
    </source>
</evidence>
<accession>A0A0D6EHF5</accession>
<comment type="similarity">
    <text evidence="2">Belongs to the SKN1/KRE6 family.</text>
</comment>
<dbReference type="InterPro" id="IPR000757">
    <property type="entry name" value="Beta-glucanase-like"/>
</dbReference>
<evidence type="ECO:0000256" key="6">
    <source>
        <dbReference type="ARBA" id="ARBA00023136"/>
    </source>
</evidence>
<dbReference type="PANTHER" id="PTHR31361">
    <property type="entry name" value="BETA-GLUCAN SYNTHESIS-ASSOCIATED PROTEIN KRE6-RELATED"/>
    <property type="match status" value="1"/>
</dbReference>
<dbReference type="SUPFAM" id="SSF49899">
    <property type="entry name" value="Concanavalin A-like lectins/glucanases"/>
    <property type="match status" value="1"/>
</dbReference>
<dbReference type="EMBL" id="CENE01000002">
    <property type="protein sequence ID" value="CEQ39203.1"/>
    <property type="molecule type" value="Genomic_DNA"/>
</dbReference>
<evidence type="ECO:0000256" key="8">
    <source>
        <dbReference type="ARBA" id="ARBA00023316"/>
    </source>
</evidence>
<comment type="subcellular location">
    <subcellularLocation>
        <location evidence="1">Membrane</location>
        <topology evidence="1">Single-pass type II membrane protein</topology>
    </subcellularLocation>
</comment>
<evidence type="ECO:0000256" key="7">
    <source>
        <dbReference type="ARBA" id="ARBA00023180"/>
    </source>
</evidence>
<evidence type="ECO:0000259" key="11">
    <source>
        <dbReference type="PROSITE" id="PS51762"/>
    </source>
</evidence>
<dbReference type="OrthoDB" id="412647at2759"/>
<keyword evidence="3 10" id="KW-0812">Transmembrane</keyword>
<sequence>MGPSECSQPLASGSYGPFPSSFSPRRLSAVPRQQENSAIGLDPPTLPYAPTPPSGASDEELAPPRAASAQSIPRLEGVRSPEGPSSSLLWEKEPDDFLHSYDPELEKIMDKQFRSRFSWSSVINTTALVVTVVVIIGLFAGWPIYRYVIVGGFPVADSTMLSNSTGQVPQIPNLPGLIDKDTPQSAYTKTGFDGETYNLVFSDEFEAEGRTFWPGDDPFWEAVDLHYWATTDLEYDPDAITTKDGNLEITLSQEPIHDLNFRSGMLQSWNKFWQKITNRGSDSFTGGHIEVNLSLPGSPTAQGLWPAVWTMGNLGRPGYGGSVDGMWPYSYDSCDVGTLPNDLSDIRFPPHQANQTWPNGTDPVAAKHSGSSDYGGELSWLIGQRASACTCPADVDEHPGPSINVGRGAPEIDILEGQIAANGQQGSASQSVQIAPFDDGYNWKNTTPYITVWDDSITTQNQWHGAVNQESMSLETLTDATSYEGAGWQTYGFEYDPGPDGRITWSINSNPTWELSATAIPPNELTQIGQRLISEEPMAIMLVGLCPPIRGMLPTDLRSLTQNLAISTKFQYPEWGKLTFPATLRIASVRVWQKGNRNVGCDPAAYPTSQYINNHLDLYTNPNITTFSQSNHTAPRNRLSANGCN</sequence>
<organism evidence="12 13">
    <name type="scientific">Sporidiobolus salmonicolor</name>
    <name type="common">Yeast-like fungus</name>
    <name type="synonym">Sporobolomyces salmonicolor</name>
    <dbReference type="NCBI Taxonomy" id="5005"/>
    <lineage>
        <taxon>Eukaryota</taxon>
        <taxon>Fungi</taxon>
        <taxon>Dikarya</taxon>
        <taxon>Basidiomycota</taxon>
        <taxon>Pucciniomycotina</taxon>
        <taxon>Microbotryomycetes</taxon>
        <taxon>Sporidiobolales</taxon>
        <taxon>Sporidiobolaceae</taxon>
        <taxon>Sporobolomyces</taxon>
    </lineage>
</organism>
<feature type="domain" description="GH16" evidence="11">
    <location>
        <begin position="190"/>
        <end position="597"/>
    </location>
</feature>
<evidence type="ECO:0000313" key="12">
    <source>
        <dbReference type="EMBL" id="CEQ39203.1"/>
    </source>
</evidence>
<dbReference type="InterPro" id="IPR013320">
    <property type="entry name" value="ConA-like_dom_sf"/>
</dbReference>
<dbReference type="Gene3D" id="2.60.120.200">
    <property type="match status" value="2"/>
</dbReference>